<keyword evidence="16" id="KW-1185">Reference proteome</keyword>
<dbReference type="Pfam" id="PF12796">
    <property type="entry name" value="Ank_2"/>
    <property type="match status" value="4"/>
</dbReference>
<feature type="domain" description="Ion transport" evidence="14">
    <location>
        <begin position="901"/>
        <end position="1117"/>
    </location>
</feature>
<feature type="repeat" description="ANK" evidence="11">
    <location>
        <begin position="387"/>
        <end position="419"/>
    </location>
</feature>
<keyword evidence="2" id="KW-0813">Transport</keyword>
<dbReference type="PRINTS" id="PR01415">
    <property type="entry name" value="ANKYRIN"/>
</dbReference>
<feature type="transmembrane region" description="Helical" evidence="13">
    <location>
        <begin position="910"/>
        <end position="931"/>
    </location>
</feature>
<evidence type="ECO:0000313" key="16">
    <source>
        <dbReference type="Proteomes" id="UP001163046"/>
    </source>
</evidence>
<dbReference type="Pfam" id="PF00023">
    <property type="entry name" value="Ank"/>
    <property type="match status" value="4"/>
</dbReference>
<dbReference type="InterPro" id="IPR036770">
    <property type="entry name" value="Ankyrin_rpt-contain_sf"/>
</dbReference>
<comment type="caution">
    <text evidence="15">The sequence shown here is derived from an EMBL/GenBank/DDBJ whole genome shotgun (WGS) entry which is preliminary data.</text>
</comment>
<dbReference type="PANTHER" id="PTHR47143:SF3">
    <property type="entry name" value="PWWP DOMAIN-CONTAINING PROTEIN"/>
    <property type="match status" value="1"/>
</dbReference>
<evidence type="ECO:0000256" key="1">
    <source>
        <dbReference type="ARBA" id="ARBA00004141"/>
    </source>
</evidence>
<dbReference type="EMBL" id="MU827305">
    <property type="protein sequence ID" value="KAJ7363417.1"/>
    <property type="molecule type" value="Genomic_DNA"/>
</dbReference>
<feature type="repeat" description="ANK" evidence="11">
    <location>
        <begin position="130"/>
        <end position="162"/>
    </location>
</feature>
<name>A0A9W9YR20_9CNID</name>
<dbReference type="InterPro" id="IPR002110">
    <property type="entry name" value="Ankyrin_rpt"/>
</dbReference>
<evidence type="ECO:0000256" key="4">
    <source>
        <dbReference type="ARBA" id="ARBA00022692"/>
    </source>
</evidence>
<accession>A0A9W9YR20</accession>
<keyword evidence="8" id="KW-0406">Ion transport</keyword>
<organism evidence="15 16">
    <name type="scientific">Desmophyllum pertusum</name>
    <dbReference type="NCBI Taxonomy" id="174260"/>
    <lineage>
        <taxon>Eukaryota</taxon>
        <taxon>Metazoa</taxon>
        <taxon>Cnidaria</taxon>
        <taxon>Anthozoa</taxon>
        <taxon>Hexacorallia</taxon>
        <taxon>Scleractinia</taxon>
        <taxon>Caryophylliina</taxon>
        <taxon>Caryophylliidae</taxon>
        <taxon>Desmophyllum</taxon>
    </lineage>
</organism>
<evidence type="ECO:0000313" key="15">
    <source>
        <dbReference type="EMBL" id="KAJ7363417.1"/>
    </source>
</evidence>
<dbReference type="Pfam" id="PF00520">
    <property type="entry name" value="Ion_trans"/>
    <property type="match status" value="1"/>
</dbReference>
<dbReference type="GO" id="GO:0005216">
    <property type="term" value="F:monoatomic ion channel activity"/>
    <property type="evidence" value="ECO:0007669"/>
    <property type="project" value="InterPro"/>
</dbReference>
<keyword evidence="10" id="KW-0407">Ion channel</keyword>
<proteinExistence type="predicted"/>
<evidence type="ECO:0000256" key="12">
    <source>
        <dbReference type="SAM" id="Coils"/>
    </source>
</evidence>
<dbReference type="SUPFAM" id="SSF48403">
    <property type="entry name" value="Ankyrin repeat"/>
    <property type="match status" value="2"/>
</dbReference>
<feature type="repeat" description="ANK" evidence="11">
    <location>
        <begin position="590"/>
        <end position="622"/>
    </location>
</feature>
<keyword evidence="3" id="KW-0716">Sensory transduction</keyword>
<sequence length="1242" mass="138934">MSNDDEVFMQILMTQKHRIKVVIMQREGKVRLVVEGCESLCFLGLTLCRTIFGDAGSVYDRTTPIEMTQVNPEPAKPAVDLQVPEIDDFSHITLHQAARDGKIDVIRQRLHKFGKHSTRRLKAINKGDEDNITPLHYAVRYGQVEVVKLLVECGAVVDIRGEDGASPLHYAARFRANLTRQASQVVSDGEVEVVDALVAPLTEALSAGSLLGEEVNHVQVGPSEDESLIAFLVNSSTDVNVRDDYGMTPLHYAASKSNLTAIKELLQCEDIKVDAIDASGSTALHCAATEGDVDVVEALLNAGADLRAKDNVKMTPIHFACTDGNVDTVKQFFEHADKTEELDLYSMLEERNREGETALHAAVEGGYLDIVKLCLEKGAKVRSRRANLAHPLHIAAINGSVEIAKLLVQHNAKIEARNANHETPLHKAAAFNKTLMVEFLLEKNADIDCLDKDNYTPLLVATSEGHIGVVTLLLNKGANLKATNIHDKTAIYLAAEENRVDTLKEILAHKDATKQLINESDRYEDTPLHVAALNGYASVVEALLNHGARIDARNEDENTPLHLAAKHGKIRTVIELLKRDPSIINDEDEASNTPLHLAAIEGHVKCCKALLERGAEVDARNNTLWTPLDCAAARGHSKVAVILLDYDSPIDPTDKAKTTPLHLAAKEGHPAMVSLLLSKGADITLTDHSGRNCLDLAVDHGRKESAMVIINDDNWMSAMKNKTWEQNHVTTPIRKLITKLPEVAEVVFNRCVKDNGLHVEDEKYEITLYYEFLEDVYVDWSDTDGTASETSSQVSFSMEDVTEDENYQKIRGKAAQSEAVTQLEKKMNHPLMIMVMNKQEKLLGHPLVTFLLNYKWQTFGRYIYYFKLALYCLFLLFLTGYTVYTTENAAVCINGTATHPDSVNTGSAPYILWIKIGRIVILVLASWHILSELFQLFYQFKQYFCWENLLEWSVYVLAIVYVADEFQLPLVNSCSTEKKTIGAVSIFLAWMALVFFIRKFPKLGIYVVMFTSILYTFLKFFMIFVLFLVAFALSFHTLLYDPKLTVPAFGEPSRAIVKTAVMMIGEFDFDSLFNSPDVQVPGITWVIFIVFLIIMTLILMNLLIGLAVDDIKGVQEQAVLERQAMLVDLAMDVEKALPRGLRKRLVPIKEVIRPNQYHGIKRLLYSPPISTQEIQTALNPKKTSLEKLNDRTEELQETVVGLKNRMKTMQSNQEEMHKMLHGIVKKLDAIVEGDDDDDDELF</sequence>
<feature type="transmembrane region" description="Helical" evidence="13">
    <location>
        <begin position="981"/>
        <end position="997"/>
    </location>
</feature>
<dbReference type="SMART" id="SM00248">
    <property type="entry name" value="ANK"/>
    <property type="match status" value="16"/>
</dbReference>
<keyword evidence="4 13" id="KW-0812">Transmembrane</keyword>
<feature type="repeat" description="ANK" evidence="11">
    <location>
        <begin position="453"/>
        <end position="485"/>
    </location>
</feature>
<feature type="repeat" description="ANK" evidence="11">
    <location>
        <begin position="656"/>
        <end position="688"/>
    </location>
</feature>
<dbReference type="AlphaFoldDB" id="A0A9W9YR20"/>
<dbReference type="Gene3D" id="1.25.40.20">
    <property type="entry name" value="Ankyrin repeat-containing domain"/>
    <property type="match status" value="7"/>
</dbReference>
<dbReference type="PROSITE" id="PS50088">
    <property type="entry name" value="ANK_REPEAT"/>
    <property type="match status" value="11"/>
</dbReference>
<feature type="transmembrane region" description="Helical" evidence="13">
    <location>
        <begin position="1004"/>
        <end position="1033"/>
    </location>
</feature>
<evidence type="ECO:0000256" key="2">
    <source>
        <dbReference type="ARBA" id="ARBA00022448"/>
    </source>
</evidence>
<evidence type="ECO:0000259" key="14">
    <source>
        <dbReference type="Pfam" id="PF00520"/>
    </source>
</evidence>
<keyword evidence="5" id="KW-0677">Repeat</keyword>
<keyword evidence="6 13" id="KW-1133">Transmembrane helix</keyword>
<dbReference type="Proteomes" id="UP001163046">
    <property type="component" value="Unassembled WGS sequence"/>
</dbReference>
<evidence type="ECO:0000256" key="6">
    <source>
        <dbReference type="ARBA" id="ARBA00022989"/>
    </source>
</evidence>
<evidence type="ECO:0000256" key="7">
    <source>
        <dbReference type="ARBA" id="ARBA00023043"/>
    </source>
</evidence>
<dbReference type="InterPro" id="IPR052076">
    <property type="entry name" value="TRP_cation_channel"/>
</dbReference>
<comment type="subcellular location">
    <subcellularLocation>
        <location evidence="1">Membrane</location>
        <topology evidence="1">Multi-pass membrane protein</topology>
    </subcellularLocation>
</comment>
<evidence type="ECO:0000256" key="8">
    <source>
        <dbReference type="ARBA" id="ARBA00023065"/>
    </source>
</evidence>
<evidence type="ECO:0000256" key="5">
    <source>
        <dbReference type="ARBA" id="ARBA00022737"/>
    </source>
</evidence>
<dbReference type="PANTHER" id="PTHR47143">
    <property type="entry name" value="TRANSIENT RECEPTOR POTENTIAL CATION CHANNEL PROTEIN PAINLESS"/>
    <property type="match status" value="1"/>
</dbReference>
<evidence type="ECO:0000256" key="11">
    <source>
        <dbReference type="PROSITE-ProRule" id="PRU00023"/>
    </source>
</evidence>
<dbReference type="GO" id="GO:1902495">
    <property type="term" value="C:transmembrane transporter complex"/>
    <property type="evidence" value="ECO:0007669"/>
    <property type="project" value="TreeGrafter"/>
</dbReference>
<keyword evidence="9 13" id="KW-0472">Membrane</keyword>
<feature type="repeat" description="ANK" evidence="11">
    <location>
        <begin position="420"/>
        <end position="452"/>
    </location>
</feature>
<evidence type="ECO:0000256" key="9">
    <source>
        <dbReference type="ARBA" id="ARBA00023136"/>
    </source>
</evidence>
<reference evidence="15" key="1">
    <citation type="submission" date="2023-01" db="EMBL/GenBank/DDBJ databases">
        <title>Genome assembly of the deep-sea coral Lophelia pertusa.</title>
        <authorList>
            <person name="Herrera S."/>
            <person name="Cordes E."/>
        </authorList>
    </citation>
    <scope>NUCLEOTIDE SEQUENCE</scope>
    <source>
        <strain evidence="15">USNM1676648</strain>
        <tissue evidence="15">Polyp</tissue>
    </source>
</reference>
<dbReference type="PROSITE" id="PS50297">
    <property type="entry name" value="ANK_REP_REGION"/>
    <property type="match status" value="11"/>
</dbReference>
<keyword evidence="12" id="KW-0175">Coiled coil</keyword>
<evidence type="ECO:0000256" key="3">
    <source>
        <dbReference type="ARBA" id="ARBA00022606"/>
    </source>
</evidence>
<dbReference type="InterPro" id="IPR005821">
    <property type="entry name" value="Ion_trans_dom"/>
</dbReference>
<feature type="repeat" description="ANK" evidence="11">
    <location>
        <begin position="245"/>
        <end position="267"/>
    </location>
</feature>
<feature type="coiled-coil region" evidence="12">
    <location>
        <begin position="1185"/>
        <end position="1212"/>
    </location>
</feature>
<keyword evidence="7 11" id="KW-0040">ANK repeat</keyword>
<feature type="repeat" description="ANK" evidence="11">
    <location>
        <begin position="523"/>
        <end position="555"/>
    </location>
</feature>
<feature type="transmembrane region" description="Helical" evidence="13">
    <location>
        <begin position="1083"/>
        <end position="1108"/>
    </location>
</feature>
<feature type="repeat" description="ANK" evidence="11">
    <location>
        <begin position="279"/>
        <end position="311"/>
    </location>
</feature>
<evidence type="ECO:0000256" key="10">
    <source>
        <dbReference type="ARBA" id="ARBA00023303"/>
    </source>
</evidence>
<feature type="transmembrane region" description="Helical" evidence="13">
    <location>
        <begin position="862"/>
        <end position="884"/>
    </location>
</feature>
<protein>
    <recommendedName>
        <fullName evidence="14">Ion transport domain-containing protein</fullName>
    </recommendedName>
</protein>
<feature type="repeat" description="ANK" evidence="11">
    <location>
        <begin position="354"/>
        <end position="386"/>
    </location>
</feature>
<evidence type="ECO:0000256" key="13">
    <source>
        <dbReference type="SAM" id="Phobius"/>
    </source>
</evidence>
<feature type="repeat" description="ANK" evidence="11">
    <location>
        <begin position="556"/>
        <end position="589"/>
    </location>
</feature>
<dbReference type="OrthoDB" id="1661883at2759"/>
<gene>
    <name evidence="15" type="ORF">OS493_009569</name>
</gene>